<evidence type="ECO:0000313" key="2">
    <source>
        <dbReference type="EMBL" id="MBB5253279.1"/>
    </source>
</evidence>
<organism evidence="2 3">
    <name type="scientific">Sulfurisphaera ohwakuensis</name>
    <dbReference type="NCBI Taxonomy" id="69656"/>
    <lineage>
        <taxon>Archaea</taxon>
        <taxon>Thermoproteota</taxon>
        <taxon>Thermoprotei</taxon>
        <taxon>Sulfolobales</taxon>
        <taxon>Sulfolobaceae</taxon>
        <taxon>Sulfurisphaera</taxon>
    </lineage>
</organism>
<name>A0A7J9RTB1_SULOH</name>
<keyword evidence="1" id="KW-0812">Transmembrane</keyword>
<accession>A0A7J9RTB1</accession>
<evidence type="ECO:0000313" key="3">
    <source>
        <dbReference type="Proteomes" id="UP000582213"/>
    </source>
</evidence>
<dbReference type="EMBL" id="JACHFY010000003">
    <property type="protein sequence ID" value="MBB5253279.1"/>
    <property type="molecule type" value="Genomic_DNA"/>
</dbReference>
<sequence length="40" mass="4934">MFTKVKFRSHYKINIKYIMIFTALILNLKIVFVLRQFNLQ</sequence>
<feature type="transmembrane region" description="Helical" evidence="1">
    <location>
        <begin position="15"/>
        <end position="34"/>
    </location>
</feature>
<protein>
    <submittedName>
        <fullName evidence="2">Uncharacterized protein</fullName>
    </submittedName>
</protein>
<reference evidence="2 3" key="1">
    <citation type="submission" date="2020-08" db="EMBL/GenBank/DDBJ databases">
        <title>Genomic Encyclopedia of Type Strains, Phase IV (KMG-IV): sequencing the most valuable type-strain genomes for metagenomic binning, comparative biology and taxonomic classification.</title>
        <authorList>
            <person name="Goeker M."/>
        </authorList>
    </citation>
    <scope>NUCLEOTIDE SEQUENCE [LARGE SCALE GENOMIC DNA]</scope>
    <source>
        <strain evidence="2 3">DSM 12421</strain>
    </source>
</reference>
<keyword evidence="1" id="KW-1133">Transmembrane helix</keyword>
<evidence type="ECO:0000256" key="1">
    <source>
        <dbReference type="SAM" id="Phobius"/>
    </source>
</evidence>
<gene>
    <name evidence="2" type="ORF">HNQ62_001021</name>
</gene>
<comment type="caution">
    <text evidence="2">The sequence shown here is derived from an EMBL/GenBank/DDBJ whole genome shotgun (WGS) entry which is preliminary data.</text>
</comment>
<proteinExistence type="predicted"/>
<dbReference type="AlphaFoldDB" id="A0A7J9RTB1"/>
<dbReference type="Proteomes" id="UP000582213">
    <property type="component" value="Unassembled WGS sequence"/>
</dbReference>
<keyword evidence="1" id="KW-0472">Membrane</keyword>